<evidence type="ECO:0000259" key="3">
    <source>
        <dbReference type="SMART" id="SM00822"/>
    </source>
</evidence>
<reference evidence="4" key="1">
    <citation type="journal article" date="2024" name="Int. J. Syst. Evol. Microbiol.">
        <title>Brooklawnia propionicigenes sp. nov., a facultatively anaerobic, propionate-producing bacterium isolated from a methanogenic reactor treating waste from cattle farms.</title>
        <authorList>
            <person name="Akita Y."/>
            <person name="Ueki A."/>
            <person name="Tonouchi A."/>
            <person name="Sugawara Y."/>
            <person name="Honma S."/>
            <person name="Kaku N."/>
            <person name="Ueki K."/>
        </authorList>
    </citation>
    <scope>NUCLEOTIDE SEQUENCE</scope>
    <source>
        <strain evidence="4">SH051</strain>
    </source>
</reference>
<dbReference type="Pfam" id="PF13561">
    <property type="entry name" value="adh_short_C2"/>
    <property type="match status" value="1"/>
</dbReference>
<dbReference type="NCBIfam" id="NF009466">
    <property type="entry name" value="PRK12826.1-2"/>
    <property type="match status" value="1"/>
</dbReference>
<evidence type="ECO:0000256" key="1">
    <source>
        <dbReference type="ARBA" id="ARBA00006484"/>
    </source>
</evidence>
<dbReference type="RefSeq" id="WP_286267182.1">
    <property type="nucleotide sequence ID" value="NZ_AP028056.1"/>
</dbReference>
<evidence type="ECO:0000313" key="4">
    <source>
        <dbReference type="EMBL" id="BEH01175.1"/>
    </source>
</evidence>
<dbReference type="Gene3D" id="3.40.50.720">
    <property type="entry name" value="NAD(P)-binding Rossmann-like Domain"/>
    <property type="match status" value="1"/>
</dbReference>
<dbReference type="AlphaFoldDB" id="A0AAN0KAC2"/>
<dbReference type="SMART" id="SM00822">
    <property type="entry name" value="PKS_KR"/>
    <property type="match status" value="1"/>
</dbReference>
<accession>A0AAN0KAC2</accession>
<name>A0AAN0KAC2_9ACTN</name>
<dbReference type="PRINTS" id="PR00080">
    <property type="entry name" value="SDRFAMILY"/>
</dbReference>
<dbReference type="InterPro" id="IPR036291">
    <property type="entry name" value="NAD(P)-bd_dom_sf"/>
</dbReference>
<keyword evidence="5" id="KW-1185">Reference proteome</keyword>
<dbReference type="PANTHER" id="PTHR42760:SF133">
    <property type="entry name" value="3-OXOACYL-[ACYL-CARRIER-PROTEIN] REDUCTASE"/>
    <property type="match status" value="1"/>
</dbReference>
<evidence type="ECO:0000313" key="5">
    <source>
        <dbReference type="Proteomes" id="UP001431656"/>
    </source>
</evidence>
<comment type="similarity">
    <text evidence="1">Belongs to the short-chain dehydrogenases/reductases (SDR) family.</text>
</comment>
<dbReference type="GO" id="GO:0016616">
    <property type="term" value="F:oxidoreductase activity, acting on the CH-OH group of donors, NAD or NADP as acceptor"/>
    <property type="evidence" value="ECO:0007669"/>
    <property type="project" value="TreeGrafter"/>
</dbReference>
<dbReference type="FunFam" id="3.40.50.720:FF:000173">
    <property type="entry name" value="3-oxoacyl-[acyl-carrier protein] reductase"/>
    <property type="match status" value="1"/>
</dbReference>
<dbReference type="InterPro" id="IPR020904">
    <property type="entry name" value="Sc_DH/Rdtase_CS"/>
</dbReference>
<dbReference type="KEGG" id="broo:brsh051_04560"/>
<sequence>MSETANTSSGRVAVITGAGRGIGAAIAETLRDAGYRVASFDISDAAPEGVLGVACNVTNTESVDEAFKKVEAEYGPVEILVANAGITRDTLLMRMSDEDWEKVLDVNLTGAYRVVRRAVRGMVKQRFGRIVATSSVVALLGSAGQVNYASTKAGLIGMARSVAREVGGRGITFNVVAPGFIQTAMTDVLDEATQKSYAERIPVGRMGTIADVAHAVKFLVEDETGYITGAVIPVDGGLGMGH</sequence>
<organism evidence="4 5">
    <name type="scientific">Brooklawnia propionicigenes</name>
    <dbReference type="NCBI Taxonomy" id="3041175"/>
    <lineage>
        <taxon>Bacteria</taxon>
        <taxon>Bacillati</taxon>
        <taxon>Actinomycetota</taxon>
        <taxon>Actinomycetes</taxon>
        <taxon>Propionibacteriales</taxon>
        <taxon>Propionibacteriaceae</taxon>
        <taxon>Brooklawnia</taxon>
    </lineage>
</organism>
<dbReference type="PANTHER" id="PTHR42760">
    <property type="entry name" value="SHORT-CHAIN DEHYDROGENASES/REDUCTASES FAMILY MEMBER"/>
    <property type="match status" value="1"/>
</dbReference>
<dbReference type="SUPFAM" id="SSF51735">
    <property type="entry name" value="NAD(P)-binding Rossmann-fold domains"/>
    <property type="match status" value="1"/>
</dbReference>
<dbReference type="InterPro" id="IPR057326">
    <property type="entry name" value="KR_dom"/>
</dbReference>
<protein>
    <submittedName>
        <fullName evidence="4">Beta-ketoacyl-ACP reductase</fullName>
    </submittedName>
</protein>
<gene>
    <name evidence="4" type="ORF">brsh051_04560</name>
</gene>
<dbReference type="Proteomes" id="UP001431656">
    <property type="component" value="Chromosome"/>
</dbReference>
<dbReference type="PROSITE" id="PS00061">
    <property type="entry name" value="ADH_SHORT"/>
    <property type="match status" value="1"/>
</dbReference>
<dbReference type="PRINTS" id="PR00081">
    <property type="entry name" value="GDHRDH"/>
</dbReference>
<proteinExistence type="inferred from homology"/>
<dbReference type="EMBL" id="AP028056">
    <property type="protein sequence ID" value="BEH01175.1"/>
    <property type="molecule type" value="Genomic_DNA"/>
</dbReference>
<evidence type="ECO:0000256" key="2">
    <source>
        <dbReference type="ARBA" id="ARBA00023002"/>
    </source>
</evidence>
<dbReference type="InterPro" id="IPR002347">
    <property type="entry name" value="SDR_fam"/>
</dbReference>
<keyword evidence="2" id="KW-0560">Oxidoreductase</keyword>
<feature type="domain" description="Ketoreductase" evidence="3">
    <location>
        <begin position="11"/>
        <end position="184"/>
    </location>
</feature>